<keyword evidence="3" id="KW-1185">Reference proteome</keyword>
<evidence type="ECO:0008006" key="4">
    <source>
        <dbReference type="Google" id="ProtNLM"/>
    </source>
</evidence>
<sequence>MKSLLFLLALQVPFLLFMWLVPPEQRAPSRKVGAWLLAGLSLLAAIAGVYFRAHGDGFAVACFVFAICAALAAAARAKGWIGPPDRERHDGSGG</sequence>
<proteinExistence type="predicted"/>
<dbReference type="RefSeq" id="WP_135090274.1">
    <property type="nucleotide sequence ID" value="NZ_SPDV01000069.1"/>
</dbReference>
<evidence type="ECO:0000313" key="3">
    <source>
        <dbReference type="Proteomes" id="UP000298213"/>
    </source>
</evidence>
<keyword evidence="1" id="KW-1133">Transmembrane helix</keyword>
<name>A0A4Y8ZP05_9SPHN</name>
<keyword evidence="1" id="KW-0472">Membrane</keyword>
<dbReference type="Proteomes" id="UP000298213">
    <property type="component" value="Unassembled WGS sequence"/>
</dbReference>
<comment type="caution">
    <text evidence="2">The sequence shown here is derived from an EMBL/GenBank/DDBJ whole genome shotgun (WGS) entry which is preliminary data.</text>
</comment>
<dbReference type="EMBL" id="SPDV01000069">
    <property type="protein sequence ID" value="TFI56549.1"/>
    <property type="molecule type" value="Genomic_DNA"/>
</dbReference>
<keyword evidence="1" id="KW-0812">Transmembrane</keyword>
<feature type="transmembrane region" description="Helical" evidence="1">
    <location>
        <begin position="33"/>
        <end position="51"/>
    </location>
</feature>
<feature type="transmembrane region" description="Helical" evidence="1">
    <location>
        <begin position="58"/>
        <end position="77"/>
    </location>
</feature>
<gene>
    <name evidence="2" type="ORF">E2493_19620</name>
</gene>
<evidence type="ECO:0000256" key="1">
    <source>
        <dbReference type="SAM" id="Phobius"/>
    </source>
</evidence>
<organism evidence="2 3">
    <name type="scientific">Sphingomonas parva</name>
    <dbReference type="NCBI Taxonomy" id="2555898"/>
    <lineage>
        <taxon>Bacteria</taxon>
        <taxon>Pseudomonadati</taxon>
        <taxon>Pseudomonadota</taxon>
        <taxon>Alphaproteobacteria</taxon>
        <taxon>Sphingomonadales</taxon>
        <taxon>Sphingomonadaceae</taxon>
        <taxon>Sphingomonas</taxon>
    </lineage>
</organism>
<evidence type="ECO:0000313" key="2">
    <source>
        <dbReference type="EMBL" id="TFI56549.1"/>
    </source>
</evidence>
<reference evidence="2 3" key="1">
    <citation type="submission" date="2019-03" db="EMBL/GenBank/DDBJ databases">
        <title>Genome sequence of Sphingomonas sp. 17J27-24.</title>
        <authorList>
            <person name="Kim M."/>
            <person name="Maeng S."/>
            <person name="Sathiyaraj S."/>
        </authorList>
    </citation>
    <scope>NUCLEOTIDE SEQUENCE [LARGE SCALE GENOMIC DNA]</scope>
    <source>
        <strain evidence="2 3">17J27-24</strain>
    </source>
</reference>
<dbReference type="AlphaFoldDB" id="A0A4Y8ZP05"/>
<accession>A0A4Y8ZP05</accession>
<protein>
    <recommendedName>
        <fullName evidence="4">DUF2484 family protein</fullName>
    </recommendedName>
</protein>